<dbReference type="Proteomes" id="UP000009073">
    <property type="component" value="Chromosome"/>
</dbReference>
<keyword evidence="2" id="KW-1185">Reference proteome</keyword>
<dbReference type="Pfam" id="PF23840">
    <property type="entry name" value="Phage_tail_terminator"/>
    <property type="match status" value="1"/>
</dbReference>
<protein>
    <submittedName>
        <fullName evidence="1">Uncharacterized protein</fullName>
    </submittedName>
</protein>
<sequence>MSEELDYLSAGNRLKALLEPLKSQGLREVFIATDVDNAKQQSQVAPAVHIMYRGDRLDENTQSGRVTKSTQTWLLILIHRSQPNQQTAGVLLAKIISAVAGQTHGDTTFRRVTAPVAPGYSGGFVYLPLAFEITVKVKGERQ</sequence>
<dbReference type="KEGG" id="tau:Tola_0747"/>
<dbReference type="RefSeq" id="WP_012728974.1">
    <property type="nucleotide sequence ID" value="NC_012691.1"/>
</dbReference>
<proteinExistence type="predicted"/>
<dbReference type="eggNOG" id="ENOG5032WF2">
    <property type="taxonomic scope" value="Bacteria"/>
</dbReference>
<dbReference type="OrthoDB" id="8812168at2"/>
<dbReference type="AlphaFoldDB" id="C4LBE0"/>
<dbReference type="EMBL" id="CP001616">
    <property type="protein sequence ID" value="ACQ92375.1"/>
    <property type="molecule type" value="Genomic_DNA"/>
</dbReference>
<name>C4LBE0_TOLAT</name>
<gene>
    <name evidence="1" type="ordered locus">Tola_0747</name>
</gene>
<accession>C4LBE0</accession>
<evidence type="ECO:0000313" key="1">
    <source>
        <dbReference type="EMBL" id="ACQ92375.1"/>
    </source>
</evidence>
<dbReference type="InterPro" id="IPR056912">
    <property type="entry name" value="Phage_JBD30_tail_term-like"/>
</dbReference>
<dbReference type="STRING" id="595494.Tola_0747"/>
<reference evidence="1 2" key="2">
    <citation type="journal article" date="2011" name="Stand. Genomic Sci.">
        <title>Complete genome sequence of Tolumonas auensis type strain (TA 4).</title>
        <authorList>
            <person name="Chertkov O."/>
            <person name="Copeland A."/>
            <person name="Lucas S."/>
            <person name="Lapidus A."/>
            <person name="Berry K.W."/>
            <person name="Detter J.C."/>
            <person name="Del Rio T.G."/>
            <person name="Hammon N."/>
            <person name="Dalin E."/>
            <person name="Tice H."/>
            <person name="Pitluck S."/>
            <person name="Richardson P."/>
            <person name="Bruce D."/>
            <person name="Goodwin L."/>
            <person name="Han C."/>
            <person name="Tapia R."/>
            <person name="Saunders E."/>
            <person name="Schmutz J."/>
            <person name="Brettin T."/>
            <person name="Larimer F."/>
            <person name="Land M."/>
            <person name="Hauser L."/>
            <person name="Spring S."/>
            <person name="Rohde M."/>
            <person name="Kyrpides N.C."/>
            <person name="Ivanova N."/>
            <person name="Goker M."/>
            <person name="Beller H.R."/>
            <person name="Klenk H.P."/>
            <person name="Woyke T."/>
        </authorList>
    </citation>
    <scope>NUCLEOTIDE SEQUENCE [LARGE SCALE GENOMIC DNA]</scope>
    <source>
        <strain evidence="2">DSM 9187 / TA4</strain>
    </source>
</reference>
<dbReference type="HOGENOM" id="CLU_1814942_0_0_6"/>
<evidence type="ECO:0000313" key="2">
    <source>
        <dbReference type="Proteomes" id="UP000009073"/>
    </source>
</evidence>
<reference evidence="2" key="1">
    <citation type="submission" date="2009-05" db="EMBL/GenBank/DDBJ databases">
        <title>Complete sequence of Tolumonas auensis DSM 9187.</title>
        <authorList>
            <consortium name="US DOE Joint Genome Institute"/>
            <person name="Lucas S."/>
            <person name="Copeland A."/>
            <person name="Lapidus A."/>
            <person name="Glavina del Rio T."/>
            <person name="Tice H."/>
            <person name="Bruce D."/>
            <person name="Goodwin L."/>
            <person name="Pitluck S."/>
            <person name="Chertkov O."/>
            <person name="Brettin T."/>
            <person name="Detter J.C."/>
            <person name="Han C."/>
            <person name="Larimer F."/>
            <person name="Land M."/>
            <person name="Hauser L."/>
            <person name="Kyrpides N."/>
            <person name="Mikhailova N."/>
            <person name="Spring S."/>
            <person name="Beller H."/>
        </authorList>
    </citation>
    <scope>NUCLEOTIDE SEQUENCE [LARGE SCALE GENOMIC DNA]</scope>
    <source>
        <strain evidence="2">DSM 9187 / TA4</strain>
    </source>
</reference>
<organism evidence="1 2">
    <name type="scientific">Tolumonas auensis (strain DSM 9187 / NBRC 110442 / TA 4)</name>
    <dbReference type="NCBI Taxonomy" id="595494"/>
    <lineage>
        <taxon>Bacteria</taxon>
        <taxon>Pseudomonadati</taxon>
        <taxon>Pseudomonadota</taxon>
        <taxon>Gammaproteobacteria</taxon>
        <taxon>Aeromonadales</taxon>
        <taxon>Aeromonadaceae</taxon>
        <taxon>Tolumonas</taxon>
    </lineage>
</organism>